<keyword evidence="2" id="KW-0455">Luminescence</keyword>
<dbReference type="InterPro" id="IPR050415">
    <property type="entry name" value="MRET"/>
</dbReference>
<evidence type="ECO:0000313" key="6">
    <source>
        <dbReference type="Proteomes" id="UP000262073"/>
    </source>
</evidence>
<dbReference type="PROSITE" id="PS51384">
    <property type="entry name" value="FAD_FR"/>
    <property type="match status" value="1"/>
</dbReference>
<evidence type="ECO:0000256" key="1">
    <source>
        <dbReference type="ARBA" id="ARBA00023002"/>
    </source>
</evidence>
<evidence type="ECO:0000256" key="2">
    <source>
        <dbReference type="ARBA" id="ARBA00023223"/>
    </source>
</evidence>
<dbReference type="EC" id="1.16.1.3" evidence="5"/>
<evidence type="ECO:0000256" key="3">
    <source>
        <dbReference type="ARBA" id="ARBA00038177"/>
    </source>
</evidence>
<evidence type="ECO:0000259" key="4">
    <source>
        <dbReference type="PROSITE" id="PS51384"/>
    </source>
</evidence>
<proteinExistence type="inferred from homology"/>
<dbReference type="EC" id="1.5.1.41" evidence="5"/>
<dbReference type="Proteomes" id="UP000262073">
    <property type="component" value="Chromosome"/>
</dbReference>
<feature type="domain" description="FAD-binding FR-type" evidence="4">
    <location>
        <begin position="1"/>
        <end position="99"/>
    </location>
</feature>
<dbReference type="OrthoDB" id="9806195at2"/>
<dbReference type="GO" id="GO:0008218">
    <property type="term" value="P:bioluminescence"/>
    <property type="evidence" value="ECO:0007669"/>
    <property type="project" value="UniProtKB-KW"/>
</dbReference>
<sequence>MSQIQCKVDTITPLTDAVYQVVLSPAEPVEFHAGQYILVHMGENDKRPFSIANAAFDSHKIELHIGADENNAYATEVLEQMRNEGQIALSGGHGEAYLQSNGQPIILIAGGTGFSYTWSILQQALKDHPHTPISLYWGGKNISDLYLHDELSKLADEHDQFTFVPVVEFAQEGWSGRTGWVHHAVVADYPVLDNVQVYIAGRFEMAKVARDDFSVRKLPLSNLFGDAYAFI</sequence>
<dbReference type="Pfam" id="PF00175">
    <property type="entry name" value="NAD_binding_1"/>
    <property type="match status" value="1"/>
</dbReference>
<comment type="similarity">
    <text evidence="3">Belongs to the Fre/LuxG FAD/NAD(P) flavoprotein oxidoreductase family.</text>
</comment>
<organism evidence="5 6">
    <name type="scientific">Salinimonas sediminis</name>
    <dbReference type="NCBI Taxonomy" id="2303538"/>
    <lineage>
        <taxon>Bacteria</taxon>
        <taxon>Pseudomonadati</taxon>
        <taxon>Pseudomonadota</taxon>
        <taxon>Gammaproteobacteria</taxon>
        <taxon>Alteromonadales</taxon>
        <taxon>Alteromonadaceae</taxon>
        <taxon>Alteromonas/Salinimonas group</taxon>
        <taxon>Salinimonas</taxon>
    </lineage>
</organism>
<dbReference type="SUPFAM" id="SSF63380">
    <property type="entry name" value="Riboflavin synthase domain-like"/>
    <property type="match status" value="1"/>
</dbReference>
<dbReference type="InterPro" id="IPR001433">
    <property type="entry name" value="OxRdtase_FAD/NAD-bd"/>
</dbReference>
<dbReference type="NCBIfam" id="NF005963">
    <property type="entry name" value="PRK08051.1"/>
    <property type="match status" value="1"/>
</dbReference>
<gene>
    <name evidence="5" type="ORF">D0Y50_16825</name>
</gene>
<dbReference type="GO" id="GO:0052875">
    <property type="term" value="F:riboflavin reductase [NAD(P)H] activity"/>
    <property type="evidence" value="ECO:0007669"/>
    <property type="project" value="UniProtKB-EC"/>
</dbReference>
<dbReference type="PANTHER" id="PTHR47354">
    <property type="entry name" value="NADH OXIDOREDUCTASE HCR"/>
    <property type="match status" value="1"/>
</dbReference>
<reference evidence="5 6" key="1">
    <citation type="submission" date="2018-08" db="EMBL/GenBank/DDBJ databases">
        <title>Salinimonas sediminis sp. nov., a piezophilic bacterium isolated from a deep-sea sediment sample from the New Britain Trench.</title>
        <authorList>
            <person name="Cao J."/>
        </authorList>
    </citation>
    <scope>NUCLEOTIDE SEQUENCE [LARGE SCALE GENOMIC DNA]</scope>
    <source>
        <strain evidence="5 6">N102</strain>
    </source>
</reference>
<dbReference type="CDD" id="cd06189">
    <property type="entry name" value="flavin_oxioreductase"/>
    <property type="match status" value="1"/>
</dbReference>
<dbReference type="InterPro" id="IPR039261">
    <property type="entry name" value="FNR_nucleotide-bd"/>
</dbReference>
<dbReference type="InterPro" id="IPR017938">
    <property type="entry name" value="Riboflavin_synthase-like_b-brl"/>
</dbReference>
<dbReference type="InterPro" id="IPR017927">
    <property type="entry name" value="FAD-bd_FR_type"/>
</dbReference>
<accession>A0A346NQR9</accession>
<protein>
    <submittedName>
        <fullName evidence="5">NAD(P)H-flavin reductase</fullName>
        <ecNumber evidence="5">1.16.1.3</ecNumber>
        <ecNumber evidence="5">1.5.1.41</ecNumber>
    </submittedName>
</protein>
<keyword evidence="6" id="KW-1185">Reference proteome</keyword>
<dbReference type="RefSeq" id="WP_108568752.1">
    <property type="nucleotide sequence ID" value="NZ_CP031769.1"/>
</dbReference>
<dbReference type="PANTHER" id="PTHR47354:SF7">
    <property type="entry name" value="NAD(P)H-FLAVIN REDUCTASE"/>
    <property type="match status" value="1"/>
</dbReference>
<dbReference type="PRINTS" id="PR00410">
    <property type="entry name" value="PHEHYDRXLASE"/>
</dbReference>
<name>A0A346NQR9_9ALTE</name>
<dbReference type="Gene3D" id="3.40.50.80">
    <property type="entry name" value="Nucleotide-binding domain of ferredoxin-NADP reductase (FNR) module"/>
    <property type="match status" value="1"/>
</dbReference>
<keyword evidence="1 5" id="KW-0560">Oxidoreductase</keyword>
<dbReference type="AlphaFoldDB" id="A0A346NQR9"/>
<dbReference type="Gene3D" id="2.40.30.10">
    <property type="entry name" value="Translation factors"/>
    <property type="match status" value="1"/>
</dbReference>
<dbReference type="EMBL" id="CP031769">
    <property type="protein sequence ID" value="AXR07876.1"/>
    <property type="molecule type" value="Genomic_DNA"/>
</dbReference>
<dbReference type="SUPFAM" id="SSF52343">
    <property type="entry name" value="Ferredoxin reductase-like, C-terminal NADP-linked domain"/>
    <property type="match status" value="1"/>
</dbReference>
<evidence type="ECO:0000313" key="5">
    <source>
        <dbReference type="EMBL" id="AXR07876.1"/>
    </source>
</evidence>
<dbReference type="KEGG" id="salm:D0Y50_16825"/>